<sequence length="84" mass="10011">MAVKKVAVTLPEELYDMVERARKIEHRSRSELIQEALRTHFGEPVYTPTDEERRMIDEALDDLRRDSGTSRSWDDVHEELRSRR</sequence>
<dbReference type="RefSeq" id="WP_119658963.1">
    <property type="nucleotide sequence ID" value="NZ_QUAL01000045.1"/>
</dbReference>
<dbReference type="SUPFAM" id="SSF47598">
    <property type="entry name" value="Ribbon-helix-helix"/>
    <property type="match status" value="1"/>
</dbReference>
<dbReference type="Pfam" id="PF01402">
    <property type="entry name" value="RHH_1"/>
    <property type="match status" value="1"/>
</dbReference>
<dbReference type="AlphaFoldDB" id="A0A418KVC6"/>
<organism evidence="3 4">
    <name type="scientific">Jiangella rhizosphaerae</name>
    <dbReference type="NCBI Taxonomy" id="2293569"/>
    <lineage>
        <taxon>Bacteria</taxon>
        <taxon>Bacillati</taxon>
        <taxon>Actinomycetota</taxon>
        <taxon>Actinomycetes</taxon>
        <taxon>Jiangellales</taxon>
        <taxon>Jiangellaceae</taxon>
        <taxon>Jiangella</taxon>
    </lineage>
</organism>
<name>A0A418KVC6_9ACTN</name>
<dbReference type="GO" id="GO:0006355">
    <property type="term" value="P:regulation of DNA-templated transcription"/>
    <property type="evidence" value="ECO:0007669"/>
    <property type="project" value="InterPro"/>
</dbReference>
<proteinExistence type="predicted"/>
<evidence type="ECO:0000259" key="2">
    <source>
        <dbReference type="Pfam" id="PF01402"/>
    </source>
</evidence>
<evidence type="ECO:0000256" key="1">
    <source>
        <dbReference type="SAM" id="MobiDB-lite"/>
    </source>
</evidence>
<dbReference type="Proteomes" id="UP000284057">
    <property type="component" value="Unassembled WGS sequence"/>
</dbReference>
<feature type="region of interest" description="Disordered" evidence="1">
    <location>
        <begin position="65"/>
        <end position="84"/>
    </location>
</feature>
<dbReference type="InterPro" id="IPR010985">
    <property type="entry name" value="Ribbon_hlx_hlx"/>
</dbReference>
<dbReference type="Gene3D" id="1.10.1220.10">
    <property type="entry name" value="Met repressor-like"/>
    <property type="match status" value="1"/>
</dbReference>
<dbReference type="EMBL" id="QUAL01000045">
    <property type="protein sequence ID" value="RIQ32476.1"/>
    <property type="molecule type" value="Genomic_DNA"/>
</dbReference>
<gene>
    <name evidence="3" type="ORF">DY240_05545</name>
</gene>
<comment type="caution">
    <text evidence="3">The sequence shown here is derived from an EMBL/GenBank/DDBJ whole genome shotgun (WGS) entry which is preliminary data.</text>
</comment>
<dbReference type="OrthoDB" id="5119925at2"/>
<feature type="domain" description="Ribbon-helix-helix protein CopG" evidence="2">
    <location>
        <begin position="4"/>
        <end position="40"/>
    </location>
</feature>
<dbReference type="InterPro" id="IPR013321">
    <property type="entry name" value="Arc_rbn_hlx_hlx"/>
</dbReference>
<keyword evidence="4" id="KW-1185">Reference proteome</keyword>
<evidence type="ECO:0000313" key="3">
    <source>
        <dbReference type="EMBL" id="RIQ32476.1"/>
    </source>
</evidence>
<evidence type="ECO:0000313" key="4">
    <source>
        <dbReference type="Proteomes" id="UP000284057"/>
    </source>
</evidence>
<accession>A0A418KVC6</accession>
<reference evidence="3 4" key="1">
    <citation type="submission" date="2018-09" db="EMBL/GenBank/DDBJ databases">
        <title>Isolation, diversity and antifungal activity of actinobacteria from wheat.</title>
        <authorList>
            <person name="Han C."/>
        </authorList>
    </citation>
    <scope>NUCLEOTIDE SEQUENCE [LARGE SCALE GENOMIC DNA]</scope>
    <source>
        <strain evidence="3 4">NEAU-YY265</strain>
    </source>
</reference>
<protein>
    <submittedName>
        <fullName evidence="3">Ribbon-helix-helix protein, CopG family</fullName>
    </submittedName>
</protein>
<dbReference type="InterPro" id="IPR002145">
    <property type="entry name" value="CopG"/>
</dbReference>